<dbReference type="SUPFAM" id="SSF50978">
    <property type="entry name" value="WD40 repeat-like"/>
    <property type="match status" value="1"/>
</dbReference>
<dbReference type="EMBL" id="BMOR01000038">
    <property type="protein sequence ID" value="GGN47284.1"/>
    <property type="molecule type" value="Genomic_DNA"/>
</dbReference>
<evidence type="ECO:0008006" key="3">
    <source>
        <dbReference type="Google" id="ProtNLM"/>
    </source>
</evidence>
<evidence type="ECO:0000313" key="1">
    <source>
        <dbReference type="EMBL" id="GGN47284.1"/>
    </source>
</evidence>
<dbReference type="SMART" id="SM00320">
    <property type="entry name" value="WD40"/>
    <property type="match status" value="3"/>
</dbReference>
<reference evidence="2" key="1">
    <citation type="journal article" date="2019" name="Int. J. Syst. Evol. Microbiol.">
        <title>The Global Catalogue of Microorganisms (GCM) 10K type strain sequencing project: providing services to taxonomists for standard genome sequencing and annotation.</title>
        <authorList>
            <consortium name="The Broad Institute Genomics Platform"/>
            <consortium name="The Broad Institute Genome Sequencing Center for Infectious Disease"/>
            <person name="Wu L."/>
            <person name="Ma J."/>
        </authorList>
    </citation>
    <scope>NUCLEOTIDE SEQUENCE [LARGE SCALE GENOMIC DNA]</scope>
    <source>
        <strain evidence="2">JCM 16918</strain>
    </source>
</reference>
<dbReference type="Gene3D" id="1.10.510.10">
    <property type="entry name" value="Transferase(Phosphotransferase) domain 1"/>
    <property type="match status" value="1"/>
</dbReference>
<organism evidence="1 2">
    <name type="scientific">Deinococcus daejeonensis</name>
    <dbReference type="NCBI Taxonomy" id="1007098"/>
    <lineage>
        <taxon>Bacteria</taxon>
        <taxon>Thermotogati</taxon>
        <taxon>Deinococcota</taxon>
        <taxon>Deinococci</taxon>
        <taxon>Deinococcales</taxon>
        <taxon>Deinococcaceae</taxon>
        <taxon>Deinococcus</taxon>
    </lineage>
</organism>
<dbReference type="InterPro" id="IPR011009">
    <property type="entry name" value="Kinase-like_dom_sf"/>
</dbReference>
<evidence type="ECO:0000313" key="2">
    <source>
        <dbReference type="Proteomes" id="UP000645517"/>
    </source>
</evidence>
<dbReference type="Proteomes" id="UP000645517">
    <property type="component" value="Unassembled WGS sequence"/>
</dbReference>
<accession>A0ABQ2JIV9</accession>
<keyword evidence="2" id="KW-1185">Reference proteome</keyword>
<dbReference type="InterPro" id="IPR036322">
    <property type="entry name" value="WD40_repeat_dom_sf"/>
</dbReference>
<gene>
    <name evidence="1" type="ORF">GCM10010842_38650</name>
</gene>
<sequence>MTTCPTCHAPVPPDAPHCPACHAPMLALPNGTRLYQQYRVDRALRREEHLRYLATDERDGQTVLIDEFFPAGSRRLGNLVILPGNSAGARDAWTQRASALQGDCPGQRRVQLTFEQHGTTYAVLSPPEGVTLRSDVLRRGRWIPGDVQTLLEHLQPALSSLGEAAGLVTPDRVTLTPDGPLLDLTATPVAPAYQAPEHLRGEPLDTWAAVAYSLGATLSFALSGQDPPGAAQLAIGIPLPTPPVGTPDTLIRTMTACLAGDVARRPARTDLLGGPAAPVVTASRSAVKVIRAHGSWVTHLLLHGSQIISAGADLSIRLTSVSGEAQERLDGLRGQPTGLSMRPEGLVAADTAGWLHLWRGHQLSSVQGAEGTTHMTAYGDDQVLTVTSGMNLTLWNTAPLRPLGSQRAGEQVITAVQALTNRMIVVGTARGEVMVVHPDQGAVTPLLPPERRGPIGALATDGRDVYVASGSDILRVGQTQPIVTLGAPVSALQVLPDGRLVAAAGRRVLVHDHSGTLTELHAAAHDLHGLAVNAEWIVAGTQAGELIICPTPFT</sequence>
<comment type="caution">
    <text evidence="1">The sequence shown here is derived from an EMBL/GenBank/DDBJ whole genome shotgun (WGS) entry which is preliminary data.</text>
</comment>
<dbReference type="InterPro" id="IPR015943">
    <property type="entry name" value="WD40/YVTN_repeat-like_dom_sf"/>
</dbReference>
<dbReference type="InterPro" id="IPR001680">
    <property type="entry name" value="WD40_rpt"/>
</dbReference>
<protein>
    <recommendedName>
        <fullName evidence="3">Zinc ribbon domain-containing protein</fullName>
    </recommendedName>
</protein>
<dbReference type="RefSeq" id="WP_189059603.1">
    <property type="nucleotide sequence ID" value="NZ_BMOR01000038.1"/>
</dbReference>
<dbReference type="Gene3D" id="2.130.10.10">
    <property type="entry name" value="YVTN repeat-like/Quinoprotein amine dehydrogenase"/>
    <property type="match status" value="2"/>
</dbReference>
<name>A0ABQ2JIV9_9DEIO</name>
<dbReference type="SUPFAM" id="SSF56112">
    <property type="entry name" value="Protein kinase-like (PK-like)"/>
    <property type="match status" value="1"/>
</dbReference>
<proteinExistence type="predicted"/>